<evidence type="ECO:0008006" key="8">
    <source>
        <dbReference type="Google" id="ProtNLM"/>
    </source>
</evidence>
<reference evidence="6 7" key="1">
    <citation type="submission" date="2019-10" db="EMBL/GenBank/DDBJ databases">
        <title>Extracellular Electron Transfer in a Candidatus Methanoperedens spp. Enrichment Culture.</title>
        <authorList>
            <person name="Berger S."/>
            <person name="Rangel Shaw D."/>
            <person name="Berben T."/>
            <person name="In 'T Zandt M."/>
            <person name="Frank J."/>
            <person name="Reimann J."/>
            <person name="Jetten M.S.M."/>
            <person name="Welte C.U."/>
        </authorList>
    </citation>
    <scope>NUCLEOTIDE SEQUENCE [LARGE SCALE GENOMIC DNA]</scope>
    <source>
        <strain evidence="6">SB12</strain>
    </source>
</reference>
<dbReference type="Pfam" id="PF00023">
    <property type="entry name" value="Ank"/>
    <property type="match status" value="1"/>
</dbReference>
<dbReference type="SMART" id="SM00248">
    <property type="entry name" value="ANK"/>
    <property type="match status" value="8"/>
</dbReference>
<protein>
    <recommendedName>
        <fullName evidence="8">Ankyrin</fullName>
    </recommendedName>
</protein>
<feature type="repeat" description="ANK" evidence="3">
    <location>
        <begin position="63"/>
        <end position="97"/>
    </location>
</feature>
<feature type="signal peptide" evidence="5">
    <location>
        <begin position="1"/>
        <end position="27"/>
    </location>
</feature>
<gene>
    <name evidence="6" type="ORF">F9K24_18365</name>
</gene>
<feature type="chain" id="PRO_5032810807" description="Ankyrin" evidence="5">
    <location>
        <begin position="28"/>
        <end position="478"/>
    </location>
</feature>
<evidence type="ECO:0000313" key="7">
    <source>
        <dbReference type="Proteomes" id="UP000460298"/>
    </source>
</evidence>
<dbReference type="Proteomes" id="UP000460298">
    <property type="component" value="Unassembled WGS sequence"/>
</dbReference>
<dbReference type="Pfam" id="PF12796">
    <property type="entry name" value="Ank_2"/>
    <property type="match status" value="2"/>
</dbReference>
<proteinExistence type="predicted"/>
<organism evidence="6 7">
    <name type="scientific">Leptonema illini</name>
    <dbReference type="NCBI Taxonomy" id="183"/>
    <lineage>
        <taxon>Bacteria</taxon>
        <taxon>Pseudomonadati</taxon>
        <taxon>Spirochaetota</taxon>
        <taxon>Spirochaetia</taxon>
        <taxon>Leptospirales</taxon>
        <taxon>Leptospiraceae</taxon>
        <taxon>Leptonema</taxon>
    </lineage>
</organism>
<feature type="repeat" description="ANK" evidence="3">
    <location>
        <begin position="138"/>
        <end position="170"/>
    </location>
</feature>
<dbReference type="PANTHER" id="PTHR24166">
    <property type="entry name" value="ROLLING PEBBLES, ISOFORM B"/>
    <property type="match status" value="1"/>
</dbReference>
<accession>A0A833GYT6</accession>
<dbReference type="AlphaFoldDB" id="A0A833GYT6"/>
<dbReference type="PROSITE" id="PS50297">
    <property type="entry name" value="ANK_REP_REGION"/>
    <property type="match status" value="2"/>
</dbReference>
<sequence>MHSRKKLRFTLLALIVGANLAGSSLWAVPSGTQMSDAICDGSLDSVKSLLSQGYGINQPVAESGVTPLGLASYCYGGKPDIAAYLLSRGADVNRHEQKGYSNLMWALRSVDKEGDEMHKVAWTMIRKGANLNFQDPVTGRTALMIAASNGDAAMVKYLLDHGASKSLKTKGDWCISGSMTSCSAADYARLGGHVQLALKIEGKDPKEYERTLHYAVKQKDVARIGALLSQKVNVNESEQLSKLTPLHYAVEVDSPEIIRMLLAAGAQPSSADYSGVTPLRNAIVFYKKQSALALIEGGARGDVEQQQGCGGGLTEFGWAVSYGQYDIAEILITKNRVDLQGGWSLFRSVDGRNKRTLEIAKMLISRGAKPPEDYISRLEMWAEKYNYEYALQIAQLVRSQANNNTNTADTTTDNSNESEVPVIPAEELEWVFIDRNMQRNLSVKQRSVNPETQKRIEISRRSVDATGKVDRRGDLPPR</sequence>
<dbReference type="InterPro" id="IPR050889">
    <property type="entry name" value="Dendritic_Spine_Reg/Scaffold"/>
</dbReference>
<keyword evidence="1" id="KW-0677">Repeat</keyword>
<dbReference type="EMBL" id="WBUI01000024">
    <property type="protein sequence ID" value="KAB2929996.1"/>
    <property type="molecule type" value="Genomic_DNA"/>
</dbReference>
<evidence type="ECO:0000256" key="2">
    <source>
        <dbReference type="ARBA" id="ARBA00023043"/>
    </source>
</evidence>
<dbReference type="PANTHER" id="PTHR24166:SF48">
    <property type="entry name" value="PROTEIN VAPYRIN"/>
    <property type="match status" value="1"/>
</dbReference>
<evidence type="ECO:0000256" key="5">
    <source>
        <dbReference type="SAM" id="SignalP"/>
    </source>
</evidence>
<dbReference type="SUPFAM" id="SSF48403">
    <property type="entry name" value="Ankyrin repeat"/>
    <property type="match status" value="1"/>
</dbReference>
<evidence type="ECO:0000313" key="6">
    <source>
        <dbReference type="EMBL" id="KAB2929996.1"/>
    </source>
</evidence>
<dbReference type="InterPro" id="IPR002110">
    <property type="entry name" value="Ankyrin_rpt"/>
</dbReference>
<dbReference type="InterPro" id="IPR036770">
    <property type="entry name" value="Ankyrin_rpt-contain_sf"/>
</dbReference>
<evidence type="ECO:0000256" key="1">
    <source>
        <dbReference type="ARBA" id="ARBA00022737"/>
    </source>
</evidence>
<evidence type="ECO:0000256" key="4">
    <source>
        <dbReference type="SAM" id="MobiDB-lite"/>
    </source>
</evidence>
<evidence type="ECO:0000256" key="3">
    <source>
        <dbReference type="PROSITE-ProRule" id="PRU00023"/>
    </source>
</evidence>
<comment type="caution">
    <text evidence="6">The sequence shown here is derived from an EMBL/GenBank/DDBJ whole genome shotgun (WGS) entry which is preliminary data.</text>
</comment>
<keyword evidence="2 3" id="KW-0040">ANK repeat</keyword>
<dbReference type="Gene3D" id="1.25.40.20">
    <property type="entry name" value="Ankyrin repeat-containing domain"/>
    <property type="match status" value="2"/>
</dbReference>
<dbReference type="PROSITE" id="PS50088">
    <property type="entry name" value="ANK_REPEAT"/>
    <property type="match status" value="3"/>
</dbReference>
<feature type="repeat" description="ANK" evidence="3">
    <location>
        <begin position="241"/>
        <end position="273"/>
    </location>
</feature>
<name>A0A833GYT6_9LEPT</name>
<feature type="region of interest" description="Disordered" evidence="4">
    <location>
        <begin position="459"/>
        <end position="478"/>
    </location>
</feature>
<keyword evidence="5" id="KW-0732">Signal</keyword>